<keyword evidence="3" id="KW-1185">Reference proteome</keyword>
<evidence type="ECO:0000313" key="3">
    <source>
        <dbReference type="Proteomes" id="UP001066276"/>
    </source>
</evidence>
<dbReference type="Proteomes" id="UP001066276">
    <property type="component" value="Chromosome 8"/>
</dbReference>
<protein>
    <submittedName>
        <fullName evidence="2">Uncharacterized protein</fullName>
    </submittedName>
</protein>
<organism evidence="2 3">
    <name type="scientific">Pleurodeles waltl</name>
    <name type="common">Iberian ribbed newt</name>
    <dbReference type="NCBI Taxonomy" id="8319"/>
    <lineage>
        <taxon>Eukaryota</taxon>
        <taxon>Metazoa</taxon>
        <taxon>Chordata</taxon>
        <taxon>Craniata</taxon>
        <taxon>Vertebrata</taxon>
        <taxon>Euteleostomi</taxon>
        <taxon>Amphibia</taxon>
        <taxon>Batrachia</taxon>
        <taxon>Caudata</taxon>
        <taxon>Salamandroidea</taxon>
        <taxon>Salamandridae</taxon>
        <taxon>Pleurodelinae</taxon>
        <taxon>Pleurodeles</taxon>
    </lineage>
</organism>
<comment type="caution">
    <text evidence="2">The sequence shown here is derived from an EMBL/GenBank/DDBJ whole genome shotgun (WGS) entry which is preliminary data.</text>
</comment>
<gene>
    <name evidence="2" type="ORF">NDU88_002985</name>
</gene>
<feature type="compositionally biased region" description="Basic residues" evidence="1">
    <location>
        <begin position="1"/>
        <end position="21"/>
    </location>
</feature>
<evidence type="ECO:0000256" key="1">
    <source>
        <dbReference type="SAM" id="MobiDB-lite"/>
    </source>
</evidence>
<feature type="region of interest" description="Disordered" evidence="1">
    <location>
        <begin position="1"/>
        <end position="49"/>
    </location>
</feature>
<reference evidence="2" key="1">
    <citation type="journal article" date="2022" name="bioRxiv">
        <title>Sequencing and chromosome-scale assembly of the giantPleurodeles waltlgenome.</title>
        <authorList>
            <person name="Brown T."/>
            <person name="Elewa A."/>
            <person name="Iarovenko S."/>
            <person name="Subramanian E."/>
            <person name="Araus A.J."/>
            <person name="Petzold A."/>
            <person name="Susuki M."/>
            <person name="Suzuki K.-i.T."/>
            <person name="Hayashi T."/>
            <person name="Toyoda A."/>
            <person name="Oliveira C."/>
            <person name="Osipova E."/>
            <person name="Leigh N.D."/>
            <person name="Simon A."/>
            <person name="Yun M.H."/>
        </authorList>
    </citation>
    <scope>NUCLEOTIDE SEQUENCE</scope>
    <source>
        <strain evidence="2">20211129_DDA</strain>
        <tissue evidence="2">Liver</tissue>
    </source>
</reference>
<dbReference type="AlphaFoldDB" id="A0AAV7NJC3"/>
<proteinExistence type="predicted"/>
<feature type="compositionally biased region" description="Polar residues" evidence="1">
    <location>
        <begin position="38"/>
        <end position="49"/>
    </location>
</feature>
<feature type="non-terminal residue" evidence="2">
    <location>
        <position position="1"/>
    </location>
</feature>
<sequence length="49" mass="5765">QETKSFHHVHTSRGKKKKHWPRSPSDQIRHKRQKCRTEVSSHAPFSSAC</sequence>
<accession>A0AAV7NJC3</accession>
<dbReference type="EMBL" id="JANPWB010000012">
    <property type="protein sequence ID" value="KAJ1114754.1"/>
    <property type="molecule type" value="Genomic_DNA"/>
</dbReference>
<evidence type="ECO:0000313" key="2">
    <source>
        <dbReference type="EMBL" id="KAJ1114754.1"/>
    </source>
</evidence>
<name>A0AAV7NJC3_PLEWA</name>